<keyword evidence="2" id="KW-0496">Mitochondrion</keyword>
<dbReference type="GO" id="GO:0006979">
    <property type="term" value="P:response to oxidative stress"/>
    <property type="evidence" value="ECO:0007669"/>
    <property type="project" value="TreeGrafter"/>
</dbReference>
<name>A0A3S3NWK9_9ACAR</name>
<keyword evidence="2" id="KW-0999">Mitochondrion inner membrane</keyword>
<sequence>MDTLKFGDLVGVDKYGNKYYQNNYYFYGKNRWVEYNDKVFFDYDASQVPAEWHNWLHYMTDDPPTTNPRVQYKWMIDHTENFSGTNRQYVPYSTVKQKITQWQPKDGQKIKYNVK</sequence>
<comment type="subunit">
    <text evidence="2">Complex I is composed of 45 different subunits.</text>
</comment>
<dbReference type="InterPro" id="IPR007763">
    <property type="entry name" value="NDUFA12"/>
</dbReference>
<organism evidence="3 4">
    <name type="scientific">Dinothrombium tinctorium</name>
    <dbReference type="NCBI Taxonomy" id="1965070"/>
    <lineage>
        <taxon>Eukaryota</taxon>
        <taxon>Metazoa</taxon>
        <taxon>Ecdysozoa</taxon>
        <taxon>Arthropoda</taxon>
        <taxon>Chelicerata</taxon>
        <taxon>Arachnida</taxon>
        <taxon>Acari</taxon>
        <taxon>Acariformes</taxon>
        <taxon>Trombidiformes</taxon>
        <taxon>Prostigmata</taxon>
        <taxon>Anystina</taxon>
        <taxon>Parasitengona</taxon>
        <taxon>Trombidioidea</taxon>
        <taxon>Trombidiidae</taxon>
        <taxon>Dinothrombium</taxon>
    </lineage>
</organism>
<gene>
    <name evidence="3" type="ORF">B4U79_08086</name>
</gene>
<dbReference type="Proteomes" id="UP000285301">
    <property type="component" value="Unassembled WGS sequence"/>
</dbReference>
<comment type="subcellular location">
    <subcellularLocation>
        <location evidence="2">Mitochondrion inner membrane</location>
        <topology evidence="2">Peripheral membrane protein</topology>
        <orientation evidence="2">Matrix side</orientation>
    </subcellularLocation>
</comment>
<dbReference type="STRING" id="1965070.A0A3S3NWK9"/>
<dbReference type="Pfam" id="PF05071">
    <property type="entry name" value="NDUFA12"/>
    <property type="match status" value="1"/>
</dbReference>
<accession>A0A3S3NWK9</accession>
<comment type="function">
    <text evidence="2">Accessory subunit of the mitochondrial membrane respiratory chain NADH dehydrogenase (Complex I), that is believed not to be involved in catalysis. Complex I functions in the transfer of electrons from NADH to the respiratory chain. The immediate electron acceptor for the enzyme is believed to be ubiquinone.</text>
</comment>
<evidence type="ECO:0000313" key="3">
    <source>
        <dbReference type="EMBL" id="RWS07491.1"/>
    </source>
</evidence>
<dbReference type="GO" id="GO:0005743">
    <property type="term" value="C:mitochondrial inner membrane"/>
    <property type="evidence" value="ECO:0007669"/>
    <property type="project" value="UniProtKB-SubCell"/>
</dbReference>
<dbReference type="PANTHER" id="PTHR12910">
    <property type="entry name" value="NADH-UBIQUINONE OXIDOREDUCTASE SUBUNIT B17.2"/>
    <property type="match status" value="1"/>
</dbReference>
<comment type="caution">
    <text evidence="3">The sequence shown here is derived from an EMBL/GenBank/DDBJ whole genome shotgun (WGS) entry which is preliminary data.</text>
</comment>
<dbReference type="OrthoDB" id="274641at2759"/>
<evidence type="ECO:0000256" key="1">
    <source>
        <dbReference type="ARBA" id="ARBA00007355"/>
    </source>
</evidence>
<keyword evidence="3" id="KW-0830">Ubiquinone</keyword>
<dbReference type="GO" id="GO:0045271">
    <property type="term" value="C:respiratory chain complex I"/>
    <property type="evidence" value="ECO:0007669"/>
    <property type="project" value="InterPro"/>
</dbReference>
<proteinExistence type="inferred from homology"/>
<keyword evidence="2" id="KW-0679">Respiratory chain</keyword>
<dbReference type="AlphaFoldDB" id="A0A3S3NWK9"/>
<dbReference type="EMBL" id="NCKU01003448">
    <property type="protein sequence ID" value="RWS07491.1"/>
    <property type="molecule type" value="Genomic_DNA"/>
</dbReference>
<evidence type="ECO:0000313" key="4">
    <source>
        <dbReference type="Proteomes" id="UP000285301"/>
    </source>
</evidence>
<dbReference type="PANTHER" id="PTHR12910:SF2">
    <property type="entry name" value="NADH DEHYDROGENASE [UBIQUINONE] 1 ALPHA SUBCOMPLEX SUBUNIT 12"/>
    <property type="match status" value="1"/>
</dbReference>
<keyword evidence="2" id="KW-0813">Transport</keyword>
<reference evidence="3 4" key="1">
    <citation type="journal article" date="2018" name="Gigascience">
        <title>Genomes of trombidid mites reveal novel predicted allergens and laterally-transferred genes associated with secondary metabolism.</title>
        <authorList>
            <person name="Dong X."/>
            <person name="Chaisiri K."/>
            <person name="Xia D."/>
            <person name="Armstrong S.D."/>
            <person name="Fang Y."/>
            <person name="Donnelly M.J."/>
            <person name="Kadowaki T."/>
            <person name="McGarry J.W."/>
            <person name="Darby A.C."/>
            <person name="Makepeace B.L."/>
        </authorList>
    </citation>
    <scope>NUCLEOTIDE SEQUENCE [LARGE SCALE GENOMIC DNA]</scope>
    <source>
        <strain evidence="3">UoL-WK</strain>
    </source>
</reference>
<keyword evidence="2" id="KW-0249">Electron transport</keyword>
<keyword evidence="4" id="KW-1185">Reference proteome</keyword>
<keyword evidence="2" id="KW-0472">Membrane</keyword>
<comment type="similarity">
    <text evidence="1 2">Belongs to the complex I NDUFA12 subunit family.</text>
</comment>
<evidence type="ECO:0000256" key="2">
    <source>
        <dbReference type="RuleBase" id="RU363103"/>
    </source>
</evidence>
<protein>
    <recommendedName>
        <fullName evidence="2">NADH dehydrogenase [ubiquinone] 1 alpha subcomplex subunit 12</fullName>
    </recommendedName>
</protein>